<dbReference type="EMBL" id="CP080572">
    <property type="protein sequence ID" value="USG99376.1"/>
    <property type="molecule type" value="Genomic_DNA"/>
</dbReference>
<gene>
    <name evidence="4" type="ORF">K1720_07525</name>
</gene>
<dbReference type="RefSeq" id="WP_251948169.1">
    <property type="nucleotide sequence ID" value="NZ_CP080572.1"/>
</dbReference>
<comment type="similarity">
    <text evidence="1">Belongs to the DDAH family.</text>
</comment>
<evidence type="ECO:0000256" key="3">
    <source>
        <dbReference type="PIRSR" id="PIRSR633199-1"/>
    </source>
</evidence>
<protein>
    <submittedName>
        <fullName evidence="4">Amidinotransferase</fullName>
    </submittedName>
</protein>
<keyword evidence="2" id="KW-0378">Hydrolase</keyword>
<dbReference type="GeneID" id="72778186"/>
<proteinExistence type="inferred from homology"/>
<feature type="active site" description="Proton donor" evidence="3">
    <location>
        <position position="166"/>
    </location>
</feature>
<evidence type="ECO:0000313" key="4">
    <source>
        <dbReference type="EMBL" id="USG99376.1"/>
    </source>
</evidence>
<sequence>MDRLFDKVIVRPPGESYKNCVSTNPQHDTIDVKLAQKQHREYVKVLRENGVDVVELEPLNPHPDSVFVQDTSIIGASSKRAIIVRFGEPSRRGEERTVKELLLKEGFKIKEIQPPGTLEGGDILVTDQGVVFIGESQRTNKEGIEQFARYFSHVKVIKVPINKIFHLLSGVAYLGNKIVAISPQVVDVSYFKGFKLIQIPEDELYANNMLYLGEKKVLMPAGYPKTEEKLKREGFKPILIGVSEFWKGDGGVTCLNSPFYKPL</sequence>
<dbReference type="Proteomes" id="UP001056425">
    <property type="component" value="Chromosome"/>
</dbReference>
<dbReference type="GO" id="GO:0045429">
    <property type="term" value="P:positive regulation of nitric oxide biosynthetic process"/>
    <property type="evidence" value="ECO:0007669"/>
    <property type="project" value="TreeGrafter"/>
</dbReference>
<evidence type="ECO:0000256" key="1">
    <source>
        <dbReference type="ARBA" id="ARBA00008532"/>
    </source>
</evidence>
<dbReference type="SUPFAM" id="SSF55909">
    <property type="entry name" value="Pentein"/>
    <property type="match status" value="1"/>
</dbReference>
<evidence type="ECO:0000256" key="2">
    <source>
        <dbReference type="ARBA" id="ARBA00022801"/>
    </source>
</evidence>
<evidence type="ECO:0000313" key="5">
    <source>
        <dbReference type="Proteomes" id="UP001056425"/>
    </source>
</evidence>
<reference evidence="4 5" key="1">
    <citation type="submission" date="2021-08" db="EMBL/GenBank/DDBJ databases">
        <title>Thermococcus onnuriiensis IOH2.</title>
        <authorList>
            <person name="Park Y.-J."/>
        </authorList>
    </citation>
    <scope>NUCLEOTIDE SEQUENCE [LARGE SCALE GENOMIC DNA]</scope>
    <source>
        <strain evidence="4 5">IOH2</strain>
    </source>
</reference>
<dbReference type="Pfam" id="PF19420">
    <property type="entry name" value="DDAH_eukar"/>
    <property type="match status" value="1"/>
</dbReference>
<dbReference type="PANTHER" id="PTHR12737:SF9">
    <property type="entry name" value="DIMETHYLARGININASE"/>
    <property type="match status" value="1"/>
</dbReference>
<organism evidence="4 5">
    <name type="scientific">Thermococcus argininiproducens</name>
    <dbReference type="NCBI Taxonomy" id="2866384"/>
    <lineage>
        <taxon>Archaea</taxon>
        <taxon>Methanobacteriati</taxon>
        <taxon>Methanobacteriota</taxon>
        <taxon>Thermococci</taxon>
        <taxon>Thermococcales</taxon>
        <taxon>Thermococcaceae</taxon>
        <taxon>Thermococcus</taxon>
    </lineage>
</organism>
<dbReference type="Gene3D" id="3.75.10.10">
    <property type="entry name" value="L-arginine/glycine Amidinotransferase, Chain A"/>
    <property type="match status" value="1"/>
</dbReference>
<feature type="active site" description="Nucleophile" evidence="3">
    <location>
        <position position="254"/>
    </location>
</feature>
<name>A0A9E7M9V9_9EURY</name>
<accession>A0A9E7M9V9</accession>
<dbReference type="GO" id="GO:0000052">
    <property type="term" value="P:citrulline metabolic process"/>
    <property type="evidence" value="ECO:0007669"/>
    <property type="project" value="TreeGrafter"/>
</dbReference>
<dbReference type="GO" id="GO:0016597">
    <property type="term" value="F:amino acid binding"/>
    <property type="evidence" value="ECO:0007669"/>
    <property type="project" value="TreeGrafter"/>
</dbReference>
<dbReference type="AlphaFoldDB" id="A0A9E7M9V9"/>
<dbReference type="InterPro" id="IPR033199">
    <property type="entry name" value="DDAH-like"/>
</dbReference>
<keyword evidence="5" id="KW-1185">Reference proteome</keyword>
<dbReference type="GO" id="GO:0016403">
    <property type="term" value="F:dimethylargininase activity"/>
    <property type="evidence" value="ECO:0007669"/>
    <property type="project" value="TreeGrafter"/>
</dbReference>
<dbReference type="PANTHER" id="PTHR12737">
    <property type="entry name" value="DIMETHYLARGININE DIMETHYLAMINOHYDROLASE"/>
    <property type="match status" value="1"/>
</dbReference>
<dbReference type="GO" id="GO:0006525">
    <property type="term" value="P:arginine metabolic process"/>
    <property type="evidence" value="ECO:0007669"/>
    <property type="project" value="TreeGrafter"/>
</dbReference>
<dbReference type="KEGG" id="thei:K1720_07525"/>